<organism evidence="2 3">
    <name type="scientific">Candidatus Nitrospira nitrificans</name>
    <dbReference type="NCBI Taxonomy" id="1742973"/>
    <lineage>
        <taxon>Bacteria</taxon>
        <taxon>Pseudomonadati</taxon>
        <taxon>Nitrospirota</taxon>
        <taxon>Nitrospiria</taxon>
        <taxon>Nitrospirales</taxon>
        <taxon>Nitrospiraceae</taxon>
        <taxon>Nitrospira</taxon>
    </lineage>
</organism>
<dbReference type="AlphaFoldDB" id="A0A0S4LHE3"/>
<evidence type="ECO:0000313" key="3">
    <source>
        <dbReference type="Proteomes" id="UP000198736"/>
    </source>
</evidence>
<dbReference type="EMBL" id="CZPZ01000012">
    <property type="protein sequence ID" value="CUS35382.1"/>
    <property type="molecule type" value="Genomic_DNA"/>
</dbReference>
<protein>
    <submittedName>
        <fullName evidence="2">Uncharacterized protein</fullName>
    </submittedName>
</protein>
<gene>
    <name evidence="2" type="ORF">COMA2_20242</name>
</gene>
<evidence type="ECO:0000313" key="2">
    <source>
        <dbReference type="EMBL" id="CUS35382.1"/>
    </source>
</evidence>
<dbReference type="Proteomes" id="UP000198736">
    <property type="component" value="Unassembled WGS sequence"/>
</dbReference>
<accession>A0A0S4LHE3</accession>
<keyword evidence="3" id="KW-1185">Reference proteome</keyword>
<name>A0A0S4LHE3_9BACT</name>
<feature type="region of interest" description="Disordered" evidence="1">
    <location>
        <begin position="1"/>
        <end position="20"/>
    </location>
</feature>
<reference evidence="3" key="1">
    <citation type="submission" date="2015-10" db="EMBL/GenBank/DDBJ databases">
        <authorList>
            <person name="Luecker S."/>
            <person name="Luecker S."/>
        </authorList>
    </citation>
    <scope>NUCLEOTIDE SEQUENCE [LARGE SCALE GENOMIC DNA]</scope>
</reference>
<sequence>MGQTFRDVEQVPGDENPIRAKLPHGVEDAIMPWVIAVQMQICKMDGAATGKGRMRVGKEGHVMIGQTPFPMRSKAERPIEWFAYAISNERSRAIRP</sequence>
<proteinExistence type="predicted"/>
<evidence type="ECO:0000256" key="1">
    <source>
        <dbReference type="SAM" id="MobiDB-lite"/>
    </source>
</evidence>